<evidence type="ECO:0000313" key="8">
    <source>
        <dbReference type="EMBL" id="MFC0320406.1"/>
    </source>
</evidence>
<dbReference type="SUPFAM" id="SSF103473">
    <property type="entry name" value="MFS general substrate transporter"/>
    <property type="match status" value="1"/>
</dbReference>
<feature type="domain" description="Major facilitator superfamily (MFS) profile" evidence="7">
    <location>
        <begin position="8"/>
        <end position="401"/>
    </location>
</feature>
<evidence type="ECO:0000256" key="5">
    <source>
        <dbReference type="ARBA" id="ARBA00023136"/>
    </source>
</evidence>
<evidence type="ECO:0000256" key="6">
    <source>
        <dbReference type="SAM" id="Phobius"/>
    </source>
</evidence>
<keyword evidence="5 6" id="KW-0472">Membrane</keyword>
<feature type="transmembrane region" description="Helical" evidence="6">
    <location>
        <begin position="257"/>
        <end position="278"/>
    </location>
</feature>
<dbReference type="InterPro" id="IPR036259">
    <property type="entry name" value="MFS_trans_sf"/>
</dbReference>
<evidence type="ECO:0000313" key="9">
    <source>
        <dbReference type="Proteomes" id="UP001589774"/>
    </source>
</evidence>
<feature type="transmembrane region" description="Helical" evidence="6">
    <location>
        <begin position="379"/>
        <end position="402"/>
    </location>
</feature>
<dbReference type="EMBL" id="JBHLWO010000002">
    <property type="protein sequence ID" value="MFC0320406.1"/>
    <property type="molecule type" value="Genomic_DNA"/>
</dbReference>
<protein>
    <submittedName>
        <fullName evidence="8">MFS transporter</fullName>
    </submittedName>
</protein>
<dbReference type="Gene3D" id="1.20.1250.20">
    <property type="entry name" value="MFS general substrate transporter like domains"/>
    <property type="match status" value="1"/>
</dbReference>
<dbReference type="PANTHER" id="PTHR23513:SF6">
    <property type="entry name" value="MAJOR FACILITATOR SUPERFAMILY ASSOCIATED DOMAIN-CONTAINING PROTEIN"/>
    <property type="match status" value="1"/>
</dbReference>
<feature type="transmembrane region" description="Helical" evidence="6">
    <location>
        <begin position="310"/>
        <end position="329"/>
    </location>
</feature>
<sequence>MEISWKRKFLVIWTGQFISLLSSSAVNFAVIIWLSIETGSAEVLAYAAIAGLLPQALIGPFAGVFIDRWDRKKTMIFADGFISICTIAMSLLFYAGHFELIYIYLLLGLRSAGSAFHMPAMQASVPLLAPESQLLRIAGINQIIQSVSNIAGPALGAFAIGLLDIGHVLLLDVVGAFIAILSLLFIRIPNPAQQILDKASIEQVGRDIVIGVRAVTKNRGLSYLFLFSILATFCIMPVAVLFPLLTLQHFGGGKFEMSLIEVVWGIGMLVGGGLLGVFKPNASKVILINYMHILLGLSLAISGMLPMNGFIFFAILTAIGGVAASIYNASFTTIIQEEIDPAMMGRVFSMFYSIAILPSVIGLLSTGFIADYIGIGRTFFILGGAIVLIGLISFTVSPLMALGRRKERSEVEQDEIN</sequence>
<keyword evidence="2" id="KW-1003">Cell membrane</keyword>
<feature type="transmembrane region" description="Helical" evidence="6">
    <location>
        <begin position="44"/>
        <end position="64"/>
    </location>
</feature>
<dbReference type="Pfam" id="PF07690">
    <property type="entry name" value="MFS_1"/>
    <property type="match status" value="1"/>
</dbReference>
<gene>
    <name evidence="8" type="ORF">ACFFI0_18915</name>
</gene>
<keyword evidence="3 6" id="KW-0812">Transmembrane</keyword>
<feature type="transmembrane region" description="Helical" evidence="6">
    <location>
        <begin position="350"/>
        <end position="373"/>
    </location>
</feature>
<evidence type="ECO:0000256" key="1">
    <source>
        <dbReference type="ARBA" id="ARBA00004651"/>
    </source>
</evidence>
<evidence type="ECO:0000259" key="7">
    <source>
        <dbReference type="PROSITE" id="PS50850"/>
    </source>
</evidence>
<dbReference type="RefSeq" id="WP_149105977.1">
    <property type="nucleotide sequence ID" value="NZ_JBHLWO010000002.1"/>
</dbReference>
<organism evidence="8 9">
    <name type="scientific">Olivibacter oleidegradans</name>
    <dbReference type="NCBI Taxonomy" id="760123"/>
    <lineage>
        <taxon>Bacteria</taxon>
        <taxon>Pseudomonadati</taxon>
        <taxon>Bacteroidota</taxon>
        <taxon>Sphingobacteriia</taxon>
        <taxon>Sphingobacteriales</taxon>
        <taxon>Sphingobacteriaceae</taxon>
        <taxon>Olivibacter</taxon>
    </lineage>
</organism>
<keyword evidence="9" id="KW-1185">Reference proteome</keyword>
<dbReference type="PROSITE" id="PS50850">
    <property type="entry name" value="MFS"/>
    <property type="match status" value="1"/>
</dbReference>
<accession>A0ABV6HNG6</accession>
<comment type="subcellular location">
    <subcellularLocation>
        <location evidence="1">Cell membrane</location>
        <topology evidence="1">Multi-pass membrane protein</topology>
    </subcellularLocation>
</comment>
<dbReference type="Proteomes" id="UP001589774">
    <property type="component" value="Unassembled WGS sequence"/>
</dbReference>
<name>A0ABV6HNG6_9SPHI</name>
<keyword evidence="4 6" id="KW-1133">Transmembrane helix</keyword>
<feature type="transmembrane region" description="Helical" evidence="6">
    <location>
        <begin position="223"/>
        <end position="245"/>
    </location>
</feature>
<evidence type="ECO:0000256" key="4">
    <source>
        <dbReference type="ARBA" id="ARBA00022989"/>
    </source>
</evidence>
<dbReference type="InterPro" id="IPR020846">
    <property type="entry name" value="MFS_dom"/>
</dbReference>
<reference evidence="8 9" key="1">
    <citation type="submission" date="2024-09" db="EMBL/GenBank/DDBJ databases">
        <authorList>
            <person name="Sun Q."/>
            <person name="Mori K."/>
        </authorList>
    </citation>
    <scope>NUCLEOTIDE SEQUENCE [LARGE SCALE GENOMIC DNA]</scope>
    <source>
        <strain evidence="8 9">CCM 7765</strain>
    </source>
</reference>
<proteinExistence type="predicted"/>
<dbReference type="PANTHER" id="PTHR23513">
    <property type="entry name" value="INTEGRAL MEMBRANE EFFLUX PROTEIN-RELATED"/>
    <property type="match status" value="1"/>
</dbReference>
<dbReference type="InterPro" id="IPR011701">
    <property type="entry name" value="MFS"/>
</dbReference>
<comment type="caution">
    <text evidence="8">The sequence shown here is derived from an EMBL/GenBank/DDBJ whole genome shotgun (WGS) entry which is preliminary data.</text>
</comment>
<feature type="transmembrane region" description="Helical" evidence="6">
    <location>
        <begin position="285"/>
        <end position="304"/>
    </location>
</feature>
<evidence type="ECO:0000256" key="3">
    <source>
        <dbReference type="ARBA" id="ARBA00022692"/>
    </source>
</evidence>
<evidence type="ECO:0000256" key="2">
    <source>
        <dbReference type="ARBA" id="ARBA00022475"/>
    </source>
</evidence>
<feature type="transmembrane region" description="Helical" evidence="6">
    <location>
        <begin position="169"/>
        <end position="188"/>
    </location>
</feature>
<dbReference type="CDD" id="cd06173">
    <property type="entry name" value="MFS_MefA_like"/>
    <property type="match status" value="1"/>
</dbReference>